<comment type="similarity">
    <text evidence="3 18">Belongs to the steroid 5-alpha reductase family.</text>
</comment>
<comment type="catalytic activity">
    <reaction evidence="17">
        <text>17beta-hydroxy-5alpha-androstan-3-one + NADP(+) = testosterone + NADPH + H(+)</text>
        <dbReference type="Rhea" id="RHEA:50820"/>
        <dbReference type="ChEBI" id="CHEBI:15378"/>
        <dbReference type="ChEBI" id="CHEBI:16330"/>
        <dbReference type="ChEBI" id="CHEBI:17347"/>
        <dbReference type="ChEBI" id="CHEBI:57783"/>
        <dbReference type="ChEBI" id="CHEBI:58349"/>
        <dbReference type="EC" id="1.3.1.22"/>
    </reaction>
    <physiologicalReaction direction="right-to-left" evidence="17">
        <dbReference type="Rhea" id="RHEA:50822"/>
    </physiologicalReaction>
</comment>
<dbReference type="Gene3D" id="1.20.120.1630">
    <property type="match status" value="1"/>
</dbReference>
<keyword evidence="10 18" id="KW-1133">Transmembrane helix</keyword>
<dbReference type="PANTHER" id="PTHR10556:SF57">
    <property type="entry name" value="3-OXO-5-ALPHA-STEROID 4-DEHYDROGENASE 1"/>
    <property type="match status" value="1"/>
</dbReference>
<keyword evidence="12" id="KW-0443">Lipid metabolism</keyword>
<dbReference type="GO" id="GO:0030154">
    <property type="term" value="P:cell differentiation"/>
    <property type="evidence" value="ECO:0007669"/>
    <property type="project" value="UniProtKB-KW"/>
</dbReference>
<evidence type="ECO:0000256" key="4">
    <source>
        <dbReference type="ARBA" id="ARBA00022692"/>
    </source>
</evidence>
<dbReference type="EC" id="1.3.1.22" evidence="18"/>
<dbReference type="GO" id="GO:0047751">
    <property type="term" value="F:3-oxo-5-alpha-steroid 4-dehydrogenase (NADP+) activity"/>
    <property type="evidence" value="ECO:0007669"/>
    <property type="project" value="UniProtKB-EC"/>
</dbReference>
<dbReference type="OrthoDB" id="5788137at2759"/>
<comment type="catalytic activity">
    <reaction evidence="16">
        <text>androst-4-ene-3,17-dione + NADPH + H(+) = 5alpha-androstan-3,17-dione + NADP(+)</text>
        <dbReference type="Rhea" id="RHEA:50816"/>
        <dbReference type="ChEBI" id="CHEBI:15378"/>
        <dbReference type="ChEBI" id="CHEBI:15994"/>
        <dbReference type="ChEBI" id="CHEBI:16422"/>
        <dbReference type="ChEBI" id="CHEBI:57783"/>
        <dbReference type="ChEBI" id="CHEBI:58349"/>
    </reaction>
    <physiologicalReaction direction="left-to-right" evidence="16">
        <dbReference type="Rhea" id="RHEA:50817"/>
    </physiologicalReaction>
</comment>
<evidence type="ECO:0000256" key="5">
    <source>
        <dbReference type="ARBA" id="ARBA00022782"/>
    </source>
</evidence>
<dbReference type="EMBL" id="NEDP02001069">
    <property type="protein sequence ID" value="OWF54338.1"/>
    <property type="molecule type" value="Genomic_DNA"/>
</dbReference>
<comment type="caution">
    <text evidence="20">The sequence shown here is derived from an EMBL/GenBank/DDBJ whole genome shotgun (WGS) entry which is preliminary data.</text>
</comment>
<keyword evidence="9" id="KW-0726">Sexual differentiation</keyword>
<keyword evidence="11" id="KW-0560">Oxidoreductase</keyword>
<dbReference type="GO" id="GO:0007548">
    <property type="term" value="P:sex differentiation"/>
    <property type="evidence" value="ECO:0007669"/>
    <property type="project" value="UniProtKB-KW"/>
</dbReference>
<evidence type="ECO:0000256" key="11">
    <source>
        <dbReference type="ARBA" id="ARBA00023002"/>
    </source>
</evidence>
<keyword evidence="6" id="KW-0256">Endoplasmic reticulum</keyword>
<evidence type="ECO:0000256" key="9">
    <source>
        <dbReference type="ARBA" id="ARBA00022928"/>
    </source>
</evidence>
<dbReference type="GO" id="GO:0006702">
    <property type="term" value="P:androgen biosynthetic process"/>
    <property type="evidence" value="ECO:0007669"/>
    <property type="project" value="UniProtKB-ARBA"/>
</dbReference>
<keyword evidence="21" id="KW-1185">Reference proteome</keyword>
<dbReference type="InterPro" id="IPR016636">
    <property type="entry name" value="3-oxo-5-alpha-steroid_4-DH"/>
</dbReference>
<dbReference type="InterPro" id="IPR039357">
    <property type="entry name" value="SRD5A/TECR"/>
</dbReference>
<comment type="catalytic activity">
    <reaction evidence="18">
        <text>a 3-oxo-5alpha-steroid + NADP(+) = a 3-oxo-Delta(4)-steroid + NADPH + H(+)</text>
        <dbReference type="Rhea" id="RHEA:54384"/>
        <dbReference type="ChEBI" id="CHEBI:13601"/>
        <dbReference type="ChEBI" id="CHEBI:15378"/>
        <dbReference type="ChEBI" id="CHEBI:47909"/>
        <dbReference type="ChEBI" id="CHEBI:57783"/>
        <dbReference type="ChEBI" id="CHEBI:58349"/>
        <dbReference type="EC" id="1.3.1.22"/>
    </reaction>
</comment>
<evidence type="ECO:0000256" key="14">
    <source>
        <dbReference type="ARBA" id="ARBA00037789"/>
    </source>
</evidence>
<proteinExistence type="inferred from homology"/>
<evidence type="ECO:0000256" key="17">
    <source>
        <dbReference type="ARBA" id="ARBA00049397"/>
    </source>
</evidence>
<feature type="domain" description="3-oxo-5-alpha-steroid 4-dehydrogenase C-terminal" evidence="19">
    <location>
        <begin position="115"/>
        <end position="262"/>
    </location>
</feature>
<feature type="transmembrane region" description="Helical" evidence="18">
    <location>
        <begin position="19"/>
        <end position="38"/>
    </location>
</feature>
<evidence type="ECO:0000256" key="3">
    <source>
        <dbReference type="ARBA" id="ARBA00007742"/>
    </source>
</evidence>
<keyword evidence="8" id="KW-0521">NADP</keyword>
<feature type="transmembrane region" description="Helical" evidence="18">
    <location>
        <begin position="117"/>
        <end position="134"/>
    </location>
</feature>
<evidence type="ECO:0000256" key="1">
    <source>
        <dbReference type="ARBA" id="ARBA00004154"/>
    </source>
</evidence>
<evidence type="ECO:0000256" key="7">
    <source>
        <dbReference type="ARBA" id="ARBA00022848"/>
    </source>
</evidence>
<dbReference type="InterPro" id="IPR001104">
    <property type="entry name" value="3-oxo-5_a-steroid_4-DH_C"/>
</dbReference>
<evidence type="ECO:0000256" key="12">
    <source>
        <dbReference type="ARBA" id="ARBA00023098"/>
    </source>
</evidence>
<comment type="catalytic activity">
    <reaction evidence="15">
        <text>5alpha-pregnane-3,20-dione + NADP(+) = progesterone + NADPH + H(+)</text>
        <dbReference type="Rhea" id="RHEA:21952"/>
        <dbReference type="ChEBI" id="CHEBI:15378"/>
        <dbReference type="ChEBI" id="CHEBI:17026"/>
        <dbReference type="ChEBI" id="CHEBI:28952"/>
        <dbReference type="ChEBI" id="CHEBI:57783"/>
        <dbReference type="ChEBI" id="CHEBI:58349"/>
        <dbReference type="EC" id="1.3.1.22"/>
    </reaction>
    <physiologicalReaction direction="right-to-left" evidence="15">
        <dbReference type="Rhea" id="RHEA:21954"/>
    </physiologicalReaction>
</comment>
<dbReference type="FunFam" id="1.20.120.1630:FF:000002">
    <property type="entry name" value="Steroid 5 alpha-reductase 1"/>
    <property type="match status" value="1"/>
</dbReference>
<evidence type="ECO:0000313" key="21">
    <source>
        <dbReference type="Proteomes" id="UP000242188"/>
    </source>
</evidence>
<dbReference type="PROSITE" id="PS50244">
    <property type="entry name" value="S5A_REDUCTASE"/>
    <property type="match status" value="1"/>
</dbReference>
<evidence type="ECO:0000256" key="8">
    <source>
        <dbReference type="ARBA" id="ARBA00022857"/>
    </source>
</evidence>
<dbReference type="Pfam" id="PF02544">
    <property type="entry name" value="Steroid_dh"/>
    <property type="match status" value="1"/>
</dbReference>
<keyword evidence="13 18" id="KW-0472">Membrane</keyword>
<evidence type="ECO:0000256" key="13">
    <source>
        <dbReference type="ARBA" id="ARBA00023136"/>
    </source>
</evidence>
<evidence type="ECO:0000256" key="16">
    <source>
        <dbReference type="ARBA" id="ARBA00049166"/>
    </source>
</evidence>
<evidence type="ECO:0000259" key="19">
    <source>
        <dbReference type="Pfam" id="PF02544"/>
    </source>
</evidence>
<organism evidence="20 21">
    <name type="scientific">Mizuhopecten yessoensis</name>
    <name type="common">Japanese scallop</name>
    <name type="synonym">Patinopecten yessoensis</name>
    <dbReference type="NCBI Taxonomy" id="6573"/>
    <lineage>
        <taxon>Eukaryota</taxon>
        <taxon>Metazoa</taxon>
        <taxon>Spiralia</taxon>
        <taxon>Lophotrochozoa</taxon>
        <taxon>Mollusca</taxon>
        <taxon>Bivalvia</taxon>
        <taxon>Autobranchia</taxon>
        <taxon>Pteriomorphia</taxon>
        <taxon>Pectinida</taxon>
        <taxon>Pectinoidea</taxon>
        <taxon>Pectinidae</taxon>
        <taxon>Mizuhopecten</taxon>
    </lineage>
</organism>
<dbReference type="GO" id="GO:0005789">
    <property type="term" value="C:endoplasmic reticulum membrane"/>
    <property type="evidence" value="ECO:0007669"/>
    <property type="project" value="UniProtKB-SubCell"/>
</dbReference>
<keyword evidence="4 18" id="KW-0812">Transmembrane</keyword>
<reference evidence="20 21" key="1">
    <citation type="journal article" date="2017" name="Nat. Ecol. Evol.">
        <title>Scallop genome provides insights into evolution of bilaterian karyotype and development.</title>
        <authorList>
            <person name="Wang S."/>
            <person name="Zhang J."/>
            <person name="Jiao W."/>
            <person name="Li J."/>
            <person name="Xun X."/>
            <person name="Sun Y."/>
            <person name="Guo X."/>
            <person name="Huan P."/>
            <person name="Dong B."/>
            <person name="Zhang L."/>
            <person name="Hu X."/>
            <person name="Sun X."/>
            <person name="Wang J."/>
            <person name="Zhao C."/>
            <person name="Wang Y."/>
            <person name="Wang D."/>
            <person name="Huang X."/>
            <person name="Wang R."/>
            <person name="Lv J."/>
            <person name="Li Y."/>
            <person name="Zhang Z."/>
            <person name="Liu B."/>
            <person name="Lu W."/>
            <person name="Hui Y."/>
            <person name="Liang J."/>
            <person name="Zhou Z."/>
            <person name="Hou R."/>
            <person name="Li X."/>
            <person name="Liu Y."/>
            <person name="Li H."/>
            <person name="Ning X."/>
            <person name="Lin Y."/>
            <person name="Zhao L."/>
            <person name="Xing Q."/>
            <person name="Dou J."/>
            <person name="Li Y."/>
            <person name="Mao J."/>
            <person name="Guo H."/>
            <person name="Dou H."/>
            <person name="Li T."/>
            <person name="Mu C."/>
            <person name="Jiang W."/>
            <person name="Fu Q."/>
            <person name="Fu X."/>
            <person name="Miao Y."/>
            <person name="Liu J."/>
            <person name="Yu Q."/>
            <person name="Li R."/>
            <person name="Liao H."/>
            <person name="Li X."/>
            <person name="Kong Y."/>
            <person name="Jiang Z."/>
            <person name="Chourrout D."/>
            <person name="Li R."/>
            <person name="Bao Z."/>
        </authorList>
    </citation>
    <scope>NUCLEOTIDE SEQUENCE [LARGE SCALE GENOMIC DNA]</scope>
    <source>
        <strain evidence="20 21">PY_sf001</strain>
    </source>
</reference>
<accession>A0A210R002</accession>
<feature type="transmembrane region" description="Helical" evidence="18">
    <location>
        <begin position="58"/>
        <end position="78"/>
    </location>
</feature>
<evidence type="ECO:0000256" key="2">
    <source>
        <dbReference type="ARBA" id="ARBA00004477"/>
    </source>
</evidence>
<dbReference type="PANTHER" id="PTHR10556">
    <property type="entry name" value="3-OXO-5-ALPHA-STEROID 4-DEHYDROGENASE"/>
    <property type="match status" value="1"/>
</dbReference>
<dbReference type="Proteomes" id="UP000242188">
    <property type="component" value="Unassembled WGS sequence"/>
</dbReference>
<evidence type="ECO:0000256" key="18">
    <source>
        <dbReference type="PIRNR" id="PIRNR015596"/>
    </source>
</evidence>
<dbReference type="PIRSF" id="PIRSF015596">
    <property type="entry name" value="5_alpha-SR2"/>
    <property type="match status" value="1"/>
</dbReference>
<keyword evidence="7" id="KW-0492">Microsome</keyword>
<name>A0A210R002_MIZYE</name>
<evidence type="ECO:0000256" key="15">
    <source>
        <dbReference type="ARBA" id="ARBA00048292"/>
    </source>
</evidence>
<feature type="transmembrane region" description="Helical" evidence="18">
    <location>
        <begin position="154"/>
        <end position="171"/>
    </location>
</feature>
<evidence type="ECO:0000256" key="6">
    <source>
        <dbReference type="ARBA" id="ARBA00022824"/>
    </source>
</evidence>
<evidence type="ECO:0000313" key="20">
    <source>
        <dbReference type="EMBL" id="OWF54338.1"/>
    </source>
</evidence>
<evidence type="ECO:0000256" key="10">
    <source>
        <dbReference type="ARBA" id="ARBA00022989"/>
    </source>
</evidence>
<sequence>MFAQGAALVVTMDKIVFEVVSYVYVFWAVVVFISLQFVNAPYGRYTRGGWGLQINGKLAWFLQEIPSILVPLYLLLITDSPRISHTPNRILLSCFIIHYLQRALIFPFLIRGGKPTPLVPFVLALVFCLANGYVQAGHLLYHAEFGDRSTFNPQFYLGLVMFFAGMFINIHSDHILRNLRKPGEKGYKIPQGGMFKYVSGANFFGEMCEWCGFAVACGTLPAYSFALFTVCNIGPRACQHHRYYLEKFEDYPKERKAVIPFLI</sequence>
<dbReference type="AlphaFoldDB" id="A0A210R002"/>
<protein>
    <recommendedName>
        <fullName evidence="18">3-oxo-5alpha-steroid 4-dehydrogenase (NADP(+))</fullName>
        <ecNumber evidence="18">1.3.1.22</ecNumber>
    </recommendedName>
</protein>
<comment type="subcellular location">
    <subcellularLocation>
        <location evidence="2">Endoplasmic reticulum membrane</location>
        <topology evidence="2">Multi-pass membrane protein</topology>
    </subcellularLocation>
    <subcellularLocation>
        <location evidence="1">Microsome membrane</location>
        <topology evidence="1">Multi-pass membrane protein</topology>
    </subcellularLocation>
</comment>
<comment type="function">
    <text evidence="14">Converts testosterone into 5-alpha-dihydrotestosterone and progesterone or corticosterone into their corresponding 5-alpha-3-oxosteroids. It plays a central role in sexual differentiation and androgen physiology.</text>
</comment>
<feature type="transmembrane region" description="Helical" evidence="18">
    <location>
        <begin position="90"/>
        <end position="110"/>
    </location>
</feature>
<gene>
    <name evidence="20" type="ORF">KP79_PYT10437</name>
</gene>
<keyword evidence="5" id="KW-0221">Differentiation</keyword>